<evidence type="ECO:0000313" key="1">
    <source>
        <dbReference type="EMBL" id="ABK78385.1"/>
    </source>
</evidence>
<name>A0RYG8_CENSY</name>
<accession>A0RYG8</accession>
<evidence type="ECO:0000313" key="2">
    <source>
        <dbReference type="Proteomes" id="UP000000758"/>
    </source>
</evidence>
<sequence length="183" mass="20547">MTGIDKDEIKNKVKADEIFRWYFIKDPKKQNIYESLAGRYISELPSVESFEKLSNSALYVVNGGIMTKSELNEAGSSSEAKSIDFCWECNGYTYYASHKYTKDEGGAQGSQYNDLKSFIRQANKSQKLTNVFVAIADGPFYDGMSQGRRRMDVLKTEANSSKNVYATRICDLGNLMTSIGRAS</sequence>
<dbReference type="STRING" id="414004.CENSYa_1775"/>
<organism evidence="1 2">
    <name type="scientific">Cenarchaeum symbiosum (strain A)</name>
    <dbReference type="NCBI Taxonomy" id="414004"/>
    <lineage>
        <taxon>Archaea</taxon>
        <taxon>Nitrososphaerota</taxon>
        <taxon>Candidatus Cenarchaeales</taxon>
        <taxon>Candidatus Cenarchaeaceae</taxon>
        <taxon>Candidatus Cenarchaeum</taxon>
    </lineage>
</organism>
<gene>
    <name evidence="1" type="ordered locus">CENSYa_1775</name>
</gene>
<dbReference type="EnsemblBacteria" id="ABK78385">
    <property type="protein sequence ID" value="ABK78385"/>
    <property type="gene ID" value="CENSYa_1775"/>
</dbReference>
<protein>
    <submittedName>
        <fullName evidence="1">Uncharacterized protein</fullName>
    </submittedName>
</protein>
<dbReference type="Proteomes" id="UP000000758">
    <property type="component" value="Chromosome"/>
</dbReference>
<dbReference type="EMBL" id="DP000238">
    <property type="protein sequence ID" value="ABK78385.1"/>
    <property type="molecule type" value="Genomic_DNA"/>
</dbReference>
<dbReference type="KEGG" id="csy:CENSYa_1775"/>
<proteinExistence type="predicted"/>
<dbReference type="AlphaFoldDB" id="A0RYG8"/>
<dbReference type="HOGENOM" id="CLU_108965_0_0_2"/>
<keyword evidence="2" id="KW-1185">Reference proteome</keyword>
<reference evidence="1 2" key="1">
    <citation type="journal article" date="2006" name="Proc. Natl. Acad. Sci. U.S.A.">
        <title>Genomic analysis of the uncultivated marine crenarchaeote Cenarchaeum symbiosum.</title>
        <authorList>
            <person name="Hallam S.J."/>
            <person name="Konstantinidis K.T."/>
            <person name="Putnam N."/>
            <person name="Schleper C."/>
            <person name="Watanabe Y."/>
            <person name="Sugahara J."/>
            <person name="Preston C."/>
            <person name="de la Torre J."/>
            <person name="Richardson P.M."/>
            <person name="DeLong E.F."/>
        </authorList>
    </citation>
    <scope>NUCLEOTIDE SEQUENCE [LARGE SCALE GENOMIC DNA]</scope>
    <source>
        <strain evidence="2">A</strain>
    </source>
</reference>